<gene>
    <name evidence="1" type="ORF">PoB_002510800</name>
</gene>
<dbReference type="AlphaFoldDB" id="A0AAV3ZVY1"/>
<comment type="caution">
    <text evidence="1">The sequence shown here is derived from an EMBL/GenBank/DDBJ whole genome shotgun (WGS) entry which is preliminary data.</text>
</comment>
<dbReference type="EMBL" id="BLXT01002861">
    <property type="protein sequence ID" value="GFN98602.1"/>
    <property type="molecule type" value="Genomic_DNA"/>
</dbReference>
<accession>A0AAV3ZVY1</accession>
<dbReference type="Proteomes" id="UP000735302">
    <property type="component" value="Unassembled WGS sequence"/>
</dbReference>
<evidence type="ECO:0000313" key="1">
    <source>
        <dbReference type="EMBL" id="GFN98602.1"/>
    </source>
</evidence>
<name>A0AAV3ZVY1_9GAST</name>
<proteinExistence type="predicted"/>
<protein>
    <submittedName>
        <fullName evidence="1">Uncharacterized protein</fullName>
    </submittedName>
</protein>
<keyword evidence="2" id="KW-1185">Reference proteome</keyword>
<organism evidence="1 2">
    <name type="scientific">Plakobranchus ocellatus</name>
    <dbReference type="NCBI Taxonomy" id="259542"/>
    <lineage>
        <taxon>Eukaryota</taxon>
        <taxon>Metazoa</taxon>
        <taxon>Spiralia</taxon>
        <taxon>Lophotrochozoa</taxon>
        <taxon>Mollusca</taxon>
        <taxon>Gastropoda</taxon>
        <taxon>Heterobranchia</taxon>
        <taxon>Euthyneura</taxon>
        <taxon>Panpulmonata</taxon>
        <taxon>Sacoglossa</taxon>
        <taxon>Placobranchoidea</taxon>
        <taxon>Plakobranchidae</taxon>
        <taxon>Plakobranchus</taxon>
    </lineage>
</organism>
<reference evidence="1 2" key="1">
    <citation type="journal article" date="2021" name="Elife">
        <title>Chloroplast acquisition without the gene transfer in kleptoplastic sea slugs, Plakobranchus ocellatus.</title>
        <authorList>
            <person name="Maeda T."/>
            <person name="Takahashi S."/>
            <person name="Yoshida T."/>
            <person name="Shimamura S."/>
            <person name="Takaki Y."/>
            <person name="Nagai Y."/>
            <person name="Toyoda A."/>
            <person name="Suzuki Y."/>
            <person name="Arimoto A."/>
            <person name="Ishii H."/>
            <person name="Satoh N."/>
            <person name="Nishiyama T."/>
            <person name="Hasebe M."/>
            <person name="Maruyama T."/>
            <person name="Minagawa J."/>
            <person name="Obokata J."/>
            <person name="Shigenobu S."/>
        </authorList>
    </citation>
    <scope>NUCLEOTIDE SEQUENCE [LARGE SCALE GENOMIC DNA]</scope>
</reference>
<sequence length="108" mass="11950">MKGNNCGVTDQISTILKCFYMRCLHNDSSAQTLCPDEFFLQKQDEHRHHAPSSPCGFFVPRAKSNEVPSRRDTVNWPAGVLHTSAVIGSSKGDISPAGNYRANVRWAS</sequence>
<evidence type="ECO:0000313" key="2">
    <source>
        <dbReference type="Proteomes" id="UP000735302"/>
    </source>
</evidence>